<evidence type="ECO:0000313" key="2">
    <source>
        <dbReference type="EMBL" id="KAL0439118.1"/>
    </source>
</evidence>
<dbReference type="EMBL" id="JACGWN010000008">
    <property type="protein sequence ID" value="KAL0439118.1"/>
    <property type="molecule type" value="Genomic_DNA"/>
</dbReference>
<comment type="similarity">
    <text evidence="1">Belongs to the major facilitator superfamily. Phosphate:H(+) symporter (TC 2.A.1.9) family.</text>
</comment>
<evidence type="ECO:0000256" key="1">
    <source>
        <dbReference type="ARBA" id="ARBA00044504"/>
    </source>
</evidence>
<proteinExistence type="inferred from homology"/>
<dbReference type="Gene3D" id="1.20.1250.20">
    <property type="entry name" value="MFS general substrate transporter like domains"/>
    <property type="match status" value="1"/>
</dbReference>
<organism evidence="2">
    <name type="scientific">Sesamum latifolium</name>
    <dbReference type="NCBI Taxonomy" id="2727402"/>
    <lineage>
        <taxon>Eukaryota</taxon>
        <taxon>Viridiplantae</taxon>
        <taxon>Streptophyta</taxon>
        <taxon>Embryophyta</taxon>
        <taxon>Tracheophyta</taxon>
        <taxon>Spermatophyta</taxon>
        <taxon>Magnoliopsida</taxon>
        <taxon>eudicotyledons</taxon>
        <taxon>Gunneridae</taxon>
        <taxon>Pentapetalae</taxon>
        <taxon>asterids</taxon>
        <taxon>lamiids</taxon>
        <taxon>Lamiales</taxon>
        <taxon>Pedaliaceae</taxon>
        <taxon>Sesamum</taxon>
    </lineage>
</organism>
<accession>A0AAW2WBY7</accession>
<dbReference type="AlphaFoldDB" id="A0AAW2WBY7"/>
<reference evidence="2" key="2">
    <citation type="journal article" date="2024" name="Plant">
        <title>Genomic evolution and insights into agronomic trait innovations of Sesamum species.</title>
        <authorList>
            <person name="Miao H."/>
            <person name="Wang L."/>
            <person name="Qu L."/>
            <person name="Liu H."/>
            <person name="Sun Y."/>
            <person name="Le M."/>
            <person name="Wang Q."/>
            <person name="Wei S."/>
            <person name="Zheng Y."/>
            <person name="Lin W."/>
            <person name="Duan Y."/>
            <person name="Cao H."/>
            <person name="Xiong S."/>
            <person name="Wang X."/>
            <person name="Wei L."/>
            <person name="Li C."/>
            <person name="Ma Q."/>
            <person name="Ju M."/>
            <person name="Zhao R."/>
            <person name="Li G."/>
            <person name="Mu C."/>
            <person name="Tian Q."/>
            <person name="Mei H."/>
            <person name="Zhang T."/>
            <person name="Gao T."/>
            <person name="Zhang H."/>
        </authorList>
    </citation>
    <scope>NUCLEOTIDE SEQUENCE</scope>
    <source>
        <strain evidence="2">KEN1</strain>
    </source>
</reference>
<name>A0AAW2WBY7_9LAMI</name>
<dbReference type="InterPro" id="IPR036259">
    <property type="entry name" value="MFS_trans_sf"/>
</dbReference>
<gene>
    <name evidence="2" type="ORF">Slati_2394800</name>
</gene>
<sequence>MTLSKATGDEISEADVPLLEDVVNGAVDFKGRPAVRSKYGCWKSASFITATGVAERFAYYGISCNLISYLTKKLGQPTAAAAAALNAWYGTSSLLPILVLSWLTHLRADSG</sequence>
<reference evidence="2" key="1">
    <citation type="submission" date="2020-06" db="EMBL/GenBank/DDBJ databases">
        <authorList>
            <person name="Li T."/>
            <person name="Hu X."/>
            <person name="Zhang T."/>
            <person name="Song X."/>
            <person name="Zhang H."/>
            <person name="Dai N."/>
            <person name="Sheng W."/>
            <person name="Hou X."/>
            <person name="Wei L."/>
        </authorList>
    </citation>
    <scope>NUCLEOTIDE SEQUENCE</scope>
    <source>
        <strain evidence="2">KEN1</strain>
        <tissue evidence="2">Leaf</tissue>
    </source>
</reference>
<comment type="caution">
    <text evidence="2">The sequence shown here is derived from an EMBL/GenBank/DDBJ whole genome shotgun (WGS) entry which is preliminary data.</text>
</comment>
<protein>
    <submittedName>
        <fullName evidence="2">Protein NRT1/ PTR FAMILY 5.15</fullName>
    </submittedName>
</protein>